<organism evidence="3 4">
    <name type="scientific">Tautonia plasticadhaerens</name>
    <dbReference type="NCBI Taxonomy" id="2527974"/>
    <lineage>
        <taxon>Bacteria</taxon>
        <taxon>Pseudomonadati</taxon>
        <taxon>Planctomycetota</taxon>
        <taxon>Planctomycetia</taxon>
        <taxon>Isosphaerales</taxon>
        <taxon>Isosphaeraceae</taxon>
        <taxon>Tautonia</taxon>
    </lineage>
</organism>
<accession>A0A518HD20</accession>
<dbReference type="EMBL" id="CP036426">
    <property type="protein sequence ID" value="QDV38751.1"/>
    <property type="molecule type" value="Genomic_DNA"/>
</dbReference>
<evidence type="ECO:0000256" key="1">
    <source>
        <dbReference type="SAM" id="MobiDB-lite"/>
    </source>
</evidence>
<dbReference type="Proteomes" id="UP000317835">
    <property type="component" value="Chromosome"/>
</dbReference>
<sequence precursor="true">MRARLVPLCLCWLLLGCGGGVPDAPDPAVAVDPDAPPPSPGGPPPGVGLRGSVGSLEGEQPGALLD</sequence>
<evidence type="ECO:0000256" key="2">
    <source>
        <dbReference type="SAM" id="SignalP"/>
    </source>
</evidence>
<feature type="signal peptide" evidence="2">
    <location>
        <begin position="1"/>
        <end position="23"/>
    </location>
</feature>
<dbReference type="PROSITE" id="PS51257">
    <property type="entry name" value="PROKAR_LIPOPROTEIN"/>
    <property type="match status" value="1"/>
</dbReference>
<feature type="chain" id="PRO_5022111391" evidence="2">
    <location>
        <begin position="24"/>
        <end position="66"/>
    </location>
</feature>
<dbReference type="AlphaFoldDB" id="A0A518HD20"/>
<name>A0A518HD20_9BACT</name>
<gene>
    <name evidence="3" type="ORF">ElP_67080</name>
</gene>
<proteinExistence type="predicted"/>
<keyword evidence="2" id="KW-0732">Signal</keyword>
<reference evidence="3 4" key="1">
    <citation type="submission" date="2019-02" db="EMBL/GenBank/DDBJ databases">
        <title>Deep-cultivation of Planctomycetes and their phenomic and genomic characterization uncovers novel biology.</title>
        <authorList>
            <person name="Wiegand S."/>
            <person name="Jogler M."/>
            <person name="Boedeker C."/>
            <person name="Pinto D."/>
            <person name="Vollmers J."/>
            <person name="Rivas-Marin E."/>
            <person name="Kohn T."/>
            <person name="Peeters S.H."/>
            <person name="Heuer A."/>
            <person name="Rast P."/>
            <person name="Oberbeckmann S."/>
            <person name="Bunk B."/>
            <person name="Jeske O."/>
            <person name="Meyerdierks A."/>
            <person name="Storesund J.E."/>
            <person name="Kallscheuer N."/>
            <person name="Luecker S."/>
            <person name="Lage O.M."/>
            <person name="Pohl T."/>
            <person name="Merkel B.J."/>
            <person name="Hornburger P."/>
            <person name="Mueller R.-W."/>
            <person name="Bruemmer F."/>
            <person name="Labrenz M."/>
            <person name="Spormann A.M."/>
            <person name="Op den Camp H."/>
            <person name="Overmann J."/>
            <person name="Amann R."/>
            <person name="Jetten M.S.M."/>
            <person name="Mascher T."/>
            <person name="Medema M.H."/>
            <person name="Devos D.P."/>
            <person name="Kaster A.-K."/>
            <person name="Ovreas L."/>
            <person name="Rohde M."/>
            <person name="Galperin M.Y."/>
            <person name="Jogler C."/>
        </authorList>
    </citation>
    <scope>NUCLEOTIDE SEQUENCE [LARGE SCALE GENOMIC DNA]</scope>
    <source>
        <strain evidence="3 4">ElP</strain>
    </source>
</reference>
<keyword evidence="4" id="KW-1185">Reference proteome</keyword>
<protein>
    <submittedName>
        <fullName evidence="3">Uncharacterized protein</fullName>
    </submittedName>
</protein>
<evidence type="ECO:0000313" key="3">
    <source>
        <dbReference type="EMBL" id="QDV38751.1"/>
    </source>
</evidence>
<feature type="compositionally biased region" description="Low complexity" evidence="1">
    <location>
        <begin position="23"/>
        <end position="33"/>
    </location>
</feature>
<dbReference type="KEGG" id="tpla:ElP_67080"/>
<feature type="region of interest" description="Disordered" evidence="1">
    <location>
        <begin position="23"/>
        <end position="66"/>
    </location>
</feature>
<feature type="compositionally biased region" description="Pro residues" evidence="1">
    <location>
        <begin position="34"/>
        <end position="46"/>
    </location>
</feature>
<evidence type="ECO:0000313" key="4">
    <source>
        <dbReference type="Proteomes" id="UP000317835"/>
    </source>
</evidence>
<dbReference type="RefSeq" id="WP_145277502.1">
    <property type="nucleotide sequence ID" value="NZ_CP036426.1"/>
</dbReference>